<comment type="subcellular location">
    <subcellularLocation>
        <location evidence="1">Membrane</location>
        <topology evidence="1">Lipid-anchor</topology>
        <topology evidence="1">GPI-anchor</topology>
    </subcellularLocation>
</comment>
<accession>A0AB39Z2N7</accession>
<dbReference type="PROSITE" id="PS51257">
    <property type="entry name" value="PROKAR_LIPOPROTEIN"/>
    <property type="match status" value="1"/>
</dbReference>
<evidence type="ECO:0000313" key="12">
    <source>
        <dbReference type="RefSeq" id="XP_016927533.1"/>
    </source>
</evidence>
<keyword evidence="3 9" id="KW-0812">Transmembrane</keyword>
<keyword evidence="6 9" id="KW-0472">Membrane</keyword>
<dbReference type="Pfam" id="PF17064">
    <property type="entry name" value="QVR"/>
    <property type="match status" value="1"/>
</dbReference>
<dbReference type="Proteomes" id="UP001652628">
    <property type="component" value="Chromosome 2L"/>
</dbReference>
<dbReference type="GO" id="GO:0032222">
    <property type="term" value="P:regulation of synaptic transmission, cholinergic"/>
    <property type="evidence" value="ECO:0007669"/>
    <property type="project" value="InterPro"/>
</dbReference>
<dbReference type="RefSeq" id="XP_016927533.1">
    <property type="nucleotide sequence ID" value="XM_017072044.4"/>
</dbReference>
<reference evidence="12" key="1">
    <citation type="submission" date="2025-08" db="UniProtKB">
        <authorList>
            <consortium name="RefSeq"/>
        </authorList>
    </citation>
    <scope>IDENTIFICATION</scope>
</reference>
<protein>
    <submittedName>
        <fullName evidence="12">UPAR/Ly6 domain-containing protein CG9338</fullName>
    </submittedName>
</protein>
<name>A0AB39Z2N7_DROSZ</name>
<proteinExistence type="predicted"/>
<evidence type="ECO:0000256" key="5">
    <source>
        <dbReference type="ARBA" id="ARBA00022989"/>
    </source>
</evidence>
<dbReference type="InterPro" id="IPR050975">
    <property type="entry name" value="Sleep_regulator"/>
</dbReference>
<dbReference type="InterPro" id="IPR031424">
    <property type="entry name" value="QVR-like"/>
</dbReference>
<keyword evidence="11" id="KW-1185">Reference proteome</keyword>
<feature type="signal peptide" evidence="10">
    <location>
        <begin position="1"/>
        <end position="23"/>
    </location>
</feature>
<keyword evidence="5 9" id="KW-1133">Transmembrane helix</keyword>
<dbReference type="GO" id="GO:0030431">
    <property type="term" value="P:sleep"/>
    <property type="evidence" value="ECO:0007669"/>
    <property type="project" value="InterPro"/>
</dbReference>
<feature type="transmembrane region" description="Helical" evidence="9">
    <location>
        <begin position="128"/>
        <end position="146"/>
    </location>
</feature>
<keyword evidence="4 10" id="KW-0732">Signal</keyword>
<evidence type="ECO:0000256" key="10">
    <source>
        <dbReference type="SAM" id="SignalP"/>
    </source>
</evidence>
<dbReference type="GeneID" id="108008250"/>
<feature type="chain" id="PRO_5044297436" evidence="10">
    <location>
        <begin position="24"/>
        <end position="147"/>
    </location>
</feature>
<evidence type="ECO:0000256" key="4">
    <source>
        <dbReference type="ARBA" id="ARBA00022729"/>
    </source>
</evidence>
<sequence>MVSNVKLILAFTVLATLACTGYAIKCYQCDSLTNPKCGKDIKSDADLVLDCSRTAPPRFLQNFFPVRNATGCMKQTIEIPGNPQIVRSCYFGDLNNKQTGCQTDVSLTTNKLLSCEVCTENECNGSSSMAPIAGVILLFFGLARLLA</sequence>
<keyword evidence="7" id="KW-0325">Glycoprotein</keyword>
<evidence type="ECO:0000256" key="1">
    <source>
        <dbReference type="ARBA" id="ARBA00004589"/>
    </source>
</evidence>
<evidence type="ECO:0000256" key="7">
    <source>
        <dbReference type="ARBA" id="ARBA00023180"/>
    </source>
</evidence>
<dbReference type="PANTHER" id="PTHR33562">
    <property type="entry name" value="ATILLA, ISOFORM B-RELATED-RELATED"/>
    <property type="match status" value="1"/>
</dbReference>
<dbReference type="AlphaFoldDB" id="A0AB39Z2N7"/>
<evidence type="ECO:0000256" key="6">
    <source>
        <dbReference type="ARBA" id="ARBA00023136"/>
    </source>
</evidence>
<evidence type="ECO:0000256" key="8">
    <source>
        <dbReference type="ARBA" id="ARBA00023288"/>
    </source>
</evidence>
<dbReference type="GO" id="GO:0098552">
    <property type="term" value="C:side of membrane"/>
    <property type="evidence" value="ECO:0007669"/>
    <property type="project" value="UniProtKB-KW"/>
</dbReference>
<keyword evidence="2" id="KW-0336">GPI-anchor</keyword>
<evidence type="ECO:0000313" key="11">
    <source>
        <dbReference type="Proteomes" id="UP001652628"/>
    </source>
</evidence>
<dbReference type="PANTHER" id="PTHR33562:SF18">
    <property type="entry name" value="BOUDIN-RELATED"/>
    <property type="match status" value="1"/>
</dbReference>
<evidence type="ECO:0000256" key="9">
    <source>
        <dbReference type="SAM" id="Phobius"/>
    </source>
</evidence>
<keyword evidence="8" id="KW-0449">Lipoprotein</keyword>
<evidence type="ECO:0000256" key="3">
    <source>
        <dbReference type="ARBA" id="ARBA00022692"/>
    </source>
</evidence>
<gene>
    <name evidence="12" type="primary">LOC108008250</name>
</gene>
<organism evidence="11 12">
    <name type="scientific">Drosophila suzukii</name>
    <name type="common">Spotted-wing drosophila fruit fly</name>
    <dbReference type="NCBI Taxonomy" id="28584"/>
    <lineage>
        <taxon>Eukaryota</taxon>
        <taxon>Metazoa</taxon>
        <taxon>Ecdysozoa</taxon>
        <taxon>Arthropoda</taxon>
        <taxon>Hexapoda</taxon>
        <taxon>Insecta</taxon>
        <taxon>Pterygota</taxon>
        <taxon>Neoptera</taxon>
        <taxon>Endopterygota</taxon>
        <taxon>Diptera</taxon>
        <taxon>Brachycera</taxon>
        <taxon>Muscomorpha</taxon>
        <taxon>Ephydroidea</taxon>
        <taxon>Drosophilidae</taxon>
        <taxon>Drosophila</taxon>
        <taxon>Sophophora</taxon>
    </lineage>
</organism>
<evidence type="ECO:0000256" key="2">
    <source>
        <dbReference type="ARBA" id="ARBA00022622"/>
    </source>
</evidence>